<feature type="domain" description="Nitroreductase" evidence="4">
    <location>
        <begin position="13"/>
        <end position="180"/>
    </location>
</feature>
<dbReference type="InterPro" id="IPR000415">
    <property type="entry name" value="Nitroreductase-like"/>
</dbReference>
<evidence type="ECO:0000259" key="4">
    <source>
        <dbReference type="Pfam" id="PF00881"/>
    </source>
</evidence>
<dbReference type="FunFam" id="3.40.109.10:FF:000001">
    <property type="entry name" value="Nitroreductase family"/>
    <property type="match status" value="1"/>
</dbReference>
<accession>A0A1L8RI20</accession>
<dbReference type="Pfam" id="PF00881">
    <property type="entry name" value="Nitroreductase"/>
    <property type="match status" value="1"/>
</dbReference>
<proteinExistence type="predicted"/>
<dbReference type="InterPro" id="IPR029479">
    <property type="entry name" value="Nitroreductase"/>
</dbReference>
<dbReference type="STRING" id="214095.RU97_GL000977"/>
<evidence type="ECO:0000313" key="5">
    <source>
        <dbReference type="EMBL" id="OJG19406.1"/>
    </source>
</evidence>
<reference evidence="5 6" key="1">
    <citation type="submission" date="2014-12" db="EMBL/GenBank/DDBJ databases">
        <title>Draft genome sequences of 29 type strains of Enterococci.</title>
        <authorList>
            <person name="Zhong Z."/>
            <person name="Sun Z."/>
            <person name="Liu W."/>
            <person name="Zhang W."/>
            <person name="Zhang H."/>
        </authorList>
    </citation>
    <scope>NUCLEOTIDE SEQUENCE [LARGE SCALE GENOMIC DNA]</scope>
    <source>
        <strain evidence="5 6">DSM 17029</strain>
    </source>
</reference>
<dbReference type="GO" id="GO:0034599">
    <property type="term" value="P:cellular response to oxidative stress"/>
    <property type="evidence" value="ECO:0007669"/>
    <property type="project" value="InterPro"/>
</dbReference>
<dbReference type="Proteomes" id="UP000181884">
    <property type="component" value="Unassembled WGS sequence"/>
</dbReference>
<dbReference type="InterPro" id="IPR033877">
    <property type="entry name" value="Frm2/Hbn1"/>
</dbReference>
<evidence type="ECO:0000256" key="2">
    <source>
        <dbReference type="ARBA" id="ARBA00022490"/>
    </source>
</evidence>
<dbReference type="EMBL" id="JXKH01000002">
    <property type="protein sequence ID" value="OJG19406.1"/>
    <property type="molecule type" value="Genomic_DNA"/>
</dbReference>
<dbReference type="CDD" id="cd02140">
    <property type="entry name" value="Frm2-like"/>
    <property type="match status" value="1"/>
</dbReference>
<dbReference type="GO" id="GO:0005737">
    <property type="term" value="C:cytoplasm"/>
    <property type="evidence" value="ECO:0007669"/>
    <property type="project" value="UniProtKB-SubCell"/>
</dbReference>
<sequence>MEFQMTNFTDALTKRRSIYALGKNTELNEDQIVALVKEVVRQSPTAFNSQTQRVVVLFGDNHEKVWDITEAALKPLTPPEAFPNTQAKLAGFKAAKGTILFFEDQDVVKALQEQFELYAENFPVWSEQSTGISSVNVWTALAQENIGANLQHYNPVIDEEVAKAWDIPANWKLRGQLVFGSIEADAGEKEFMEDDERFRIFK</sequence>
<dbReference type="PANTHER" id="PTHR43035">
    <property type="entry name" value="FATTY ACID REPRESSION MUTANT PROTEIN 2-RELATED"/>
    <property type="match status" value="1"/>
</dbReference>
<keyword evidence="3" id="KW-0560">Oxidoreductase</keyword>
<dbReference type="SUPFAM" id="SSF55469">
    <property type="entry name" value="FMN-dependent nitroreductase-like"/>
    <property type="match status" value="1"/>
</dbReference>
<protein>
    <submittedName>
        <fullName evidence="5">Nitroreductase</fullName>
    </submittedName>
</protein>
<keyword evidence="6" id="KW-1185">Reference proteome</keyword>
<dbReference type="AlphaFoldDB" id="A0A1L8RI20"/>
<keyword evidence="2" id="KW-0963">Cytoplasm</keyword>
<dbReference type="PANTHER" id="PTHR43035:SF1">
    <property type="entry name" value="FATTY ACID REPRESSION MUTANT PROTEIN 2-RELATED"/>
    <property type="match status" value="1"/>
</dbReference>
<dbReference type="GO" id="GO:0016491">
    <property type="term" value="F:oxidoreductase activity"/>
    <property type="evidence" value="ECO:0007669"/>
    <property type="project" value="UniProtKB-KW"/>
</dbReference>
<name>A0A1L8RI20_9ENTE</name>
<evidence type="ECO:0000256" key="3">
    <source>
        <dbReference type="ARBA" id="ARBA00023002"/>
    </source>
</evidence>
<gene>
    <name evidence="5" type="ORF">RU97_GL000977</name>
</gene>
<organism evidence="5 6">
    <name type="scientific">Enterococcus canis</name>
    <dbReference type="NCBI Taxonomy" id="214095"/>
    <lineage>
        <taxon>Bacteria</taxon>
        <taxon>Bacillati</taxon>
        <taxon>Bacillota</taxon>
        <taxon>Bacilli</taxon>
        <taxon>Lactobacillales</taxon>
        <taxon>Enterococcaceae</taxon>
        <taxon>Enterococcus</taxon>
    </lineage>
</organism>
<evidence type="ECO:0000313" key="6">
    <source>
        <dbReference type="Proteomes" id="UP000181884"/>
    </source>
</evidence>
<evidence type="ECO:0000256" key="1">
    <source>
        <dbReference type="ARBA" id="ARBA00004496"/>
    </source>
</evidence>
<comment type="subcellular location">
    <subcellularLocation>
        <location evidence="1">Cytoplasm</location>
    </subcellularLocation>
</comment>
<dbReference type="Gene3D" id="3.40.109.10">
    <property type="entry name" value="NADH Oxidase"/>
    <property type="match status" value="1"/>
</dbReference>
<comment type="caution">
    <text evidence="5">The sequence shown here is derived from an EMBL/GenBank/DDBJ whole genome shotgun (WGS) entry which is preliminary data.</text>
</comment>